<dbReference type="GO" id="GO:0008146">
    <property type="term" value="F:sulfotransferase activity"/>
    <property type="evidence" value="ECO:0007669"/>
    <property type="project" value="InterPro"/>
</dbReference>
<dbReference type="Gene3D" id="3.40.50.300">
    <property type="entry name" value="P-loop containing nucleotide triphosphate hydrolases"/>
    <property type="match status" value="1"/>
</dbReference>
<feature type="region of interest" description="Disordered" evidence="3">
    <location>
        <begin position="592"/>
        <end position="646"/>
    </location>
</feature>
<feature type="region of interest" description="Disordered" evidence="3">
    <location>
        <begin position="1001"/>
        <end position="1085"/>
    </location>
</feature>
<dbReference type="Pfam" id="PF00685">
    <property type="entry name" value="Sulfotransfer_1"/>
    <property type="match status" value="1"/>
</dbReference>
<dbReference type="InterPro" id="IPR027417">
    <property type="entry name" value="P-loop_NTPase"/>
</dbReference>
<accession>A0A6G0XJK8</accession>
<feature type="region of interest" description="Disordered" evidence="3">
    <location>
        <begin position="680"/>
        <end position="757"/>
    </location>
</feature>
<dbReference type="EMBL" id="VJMJ01000052">
    <property type="protein sequence ID" value="KAF0740478.1"/>
    <property type="molecule type" value="Genomic_DNA"/>
</dbReference>
<dbReference type="Gene3D" id="1.20.5.190">
    <property type="match status" value="1"/>
</dbReference>
<evidence type="ECO:0000313" key="6">
    <source>
        <dbReference type="Proteomes" id="UP000481153"/>
    </source>
</evidence>
<feature type="compositionally biased region" description="Basic residues" evidence="3">
    <location>
        <begin position="1030"/>
        <end position="1046"/>
    </location>
</feature>
<evidence type="ECO:0000313" key="5">
    <source>
        <dbReference type="EMBL" id="KAF0740478.1"/>
    </source>
</evidence>
<comment type="similarity">
    <text evidence="1">Belongs to the sulfotransferase 1 family.</text>
</comment>
<evidence type="ECO:0000259" key="4">
    <source>
        <dbReference type="Pfam" id="PF00685"/>
    </source>
</evidence>
<dbReference type="CDD" id="cd23767">
    <property type="entry name" value="IQCD"/>
    <property type="match status" value="1"/>
</dbReference>
<feature type="domain" description="Sulfotransferase" evidence="4">
    <location>
        <begin position="33"/>
        <end position="252"/>
    </location>
</feature>
<protein>
    <recommendedName>
        <fullName evidence="4">Sulfotransferase domain-containing protein</fullName>
    </recommendedName>
</protein>
<name>A0A6G0XJK8_9STRA</name>
<gene>
    <name evidence="5" type="ORF">Ae201684_004212</name>
</gene>
<dbReference type="SMART" id="SM00015">
    <property type="entry name" value="IQ"/>
    <property type="match status" value="3"/>
</dbReference>
<evidence type="ECO:0000256" key="1">
    <source>
        <dbReference type="ARBA" id="ARBA00005771"/>
    </source>
</evidence>
<sequence length="1085" mass="125032">MLPTFTRHDGFPLPKDYSAEAFKSGQTLPARASDVFVCAYPDCGTAWVLGLVNSLLRDGEVQPADAVDAASIPHLERHGRDACERMTANDSIRLFRTHLPYNMTPQHPDAKYIVVGRNPKDTSVSFYHRHVQDEATWDNCFERFLEGDVEFGNFFAFFVPWFERHVEDNVLFLTYEYLINEPRDGLLRIARFLGNDLEDRLLDHDSGLLHAILQAVQTEKGRVKIGEWRNVYSPEQSKRMDERFQEMTKGTGAEHMWSDVIAKSPSIARSISLHEPMSMDRVALEEELARQLAEVDAYDDDIEDTTHPELTSTPFHRLDLSALLHDVRCTPLTSQAYQEYAAALVECDATLIASMEATLADVQTCLLPWSCDHPVVVSVERTAMETPEVVSKPAHDTSEATETTFCVDHCPPCCIGPCKTHCPPDCIVFLALSDAKTKADAILAAEEAAFMQLALASVEKIAADVRSQPKRESLNSAAECSAVVPAVDPMATSDPEAEQKARERLEQIERSQQALEAQERALAELVAAEERAQRERELARQAEIVADERRRQDEAQRLAGEARKQREIAQQAIDAMEMAAEERQMRAWLRAKEESNAKDARQAMERAERQRLQVEASMRRQREVEIRRREEEREREELARMETVEREQRAIAAAEKERRLQVEKEKQELERRKLADAKKALEDAQRQERQRQLEQARQREEAERKAREEQQRLEEEEETQRRQERERNAKEQRRLEEEERQRSLEAATRQRQQQHFQAKVLPTMIQRHREKRKQRLALESMAEEEKQSMLVETMLKKEERAFSLAKWLRRWKSMVVSSGRQKVMAASCIQHGWRRRQRQKKHVRAAQAVQRRWRAHKAAKELRRRRQDARTAAHVANRQLAASRQIQRAWRRFDRRRRQQLELEDAAAKVQSAYRGFHIRKKLTTALQLAKFVDGDEFEYDEVNLDEFLGGAPEIDDEDDFEKEDSVDETPILHRHAWFPSTDDDLPPVDHLPAVAIHQTTIQPEAKGSSNQENPEVKTTASTASSLYKRMQRAIAHGRRKQKPTSKPKPDVATTVTWSTSGKKAKKVNVPSLVDRLRRTTASSR</sequence>
<dbReference type="Proteomes" id="UP000481153">
    <property type="component" value="Unassembled WGS sequence"/>
</dbReference>
<dbReference type="AlphaFoldDB" id="A0A6G0XJK8"/>
<proteinExistence type="inferred from homology"/>
<reference evidence="5 6" key="1">
    <citation type="submission" date="2019-07" db="EMBL/GenBank/DDBJ databases">
        <title>Genomics analysis of Aphanomyces spp. identifies a new class of oomycete effector associated with host adaptation.</title>
        <authorList>
            <person name="Gaulin E."/>
        </authorList>
    </citation>
    <scope>NUCLEOTIDE SEQUENCE [LARGE SCALE GENOMIC DNA]</scope>
    <source>
        <strain evidence="5 6">ATCC 201684</strain>
    </source>
</reference>
<dbReference type="PROSITE" id="PS50096">
    <property type="entry name" value="IQ"/>
    <property type="match status" value="2"/>
</dbReference>
<feature type="compositionally biased region" description="Polar residues" evidence="3">
    <location>
        <begin position="1001"/>
        <end position="1026"/>
    </location>
</feature>
<evidence type="ECO:0000256" key="2">
    <source>
        <dbReference type="ARBA" id="ARBA00022679"/>
    </source>
</evidence>
<dbReference type="SUPFAM" id="SSF52540">
    <property type="entry name" value="P-loop containing nucleoside triphosphate hydrolases"/>
    <property type="match status" value="1"/>
</dbReference>
<comment type="caution">
    <text evidence="5">The sequence shown here is derived from an EMBL/GenBank/DDBJ whole genome shotgun (WGS) entry which is preliminary data.</text>
</comment>
<feature type="compositionally biased region" description="Basic and acidic residues" evidence="3">
    <location>
        <begin position="680"/>
        <end position="743"/>
    </location>
</feature>
<dbReference type="PANTHER" id="PTHR11783">
    <property type="entry name" value="SULFOTRANSFERASE SULT"/>
    <property type="match status" value="1"/>
</dbReference>
<evidence type="ECO:0000256" key="3">
    <source>
        <dbReference type="SAM" id="MobiDB-lite"/>
    </source>
</evidence>
<dbReference type="InterPro" id="IPR000863">
    <property type="entry name" value="Sulfotransferase_dom"/>
</dbReference>
<keyword evidence="6" id="KW-1185">Reference proteome</keyword>
<dbReference type="InterPro" id="IPR000048">
    <property type="entry name" value="IQ_motif_EF-hand-BS"/>
</dbReference>
<keyword evidence="2" id="KW-0808">Transferase</keyword>
<organism evidence="5 6">
    <name type="scientific">Aphanomyces euteiches</name>
    <dbReference type="NCBI Taxonomy" id="100861"/>
    <lineage>
        <taxon>Eukaryota</taxon>
        <taxon>Sar</taxon>
        <taxon>Stramenopiles</taxon>
        <taxon>Oomycota</taxon>
        <taxon>Saprolegniomycetes</taxon>
        <taxon>Saprolegniales</taxon>
        <taxon>Verrucalvaceae</taxon>
        <taxon>Aphanomyces</taxon>
    </lineage>
</organism>
<dbReference type="VEuPathDB" id="FungiDB:AeMF1_010446"/>